<reference evidence="1" key="1">
    <citation type="submission" date="2016-07" db="EMBL/GenBank/DDBJ databases">
        <authorList>
            <person name="Bretaudeau A."/>
        </authorList>
    </citation>
    <scope>NUCLEOTIDE SEQUENCE</scope>
    <source>
        <strain evidence="1">Rice</strain>
        <tissue evidence="1">Whole body</tissue>
    </source>
</reference>
<gene>
    <name evidence="1" type="ORF">SFRICE_035236</name>
</gene>
<evidence type="ECO:0000313" key="1">
    <source>
        <dbReference type="EMBL" id="SOQ59059.1"/>
    </source>
</evidence>
<dbReference type="AlphaFoldDB" id="A0A2H1X171"/>
<name>A0A2H1X171_SPOFR</name>
<sequence>MKNQIKNIFYNLYHTISSRPIASQPMDAVPQFNTKIIRIFSCVVYKHTSSHKHDTQPRNNKELLRVGIELATRFTAASCPATAPTVQSNVVSYFSNVGRGADITWLLTDIGYDSHQRSHVICVAEKGSTATPTNRSATAKDTMNKLVTLRSFEEHSTAAITRQLPVKNHKYNL</sequence>
<protein>
    <submittedName>
        <fullName evidence="1">SFRICE_035236</fullName>
    </submittedName>
</protein>
<proteinExistence type="predicted"/>
<dbReference type="EMBL" id="ODYU01012635">
    <property type="protein sequence ID" value="SOQ59059.1"/>
    <property type="molecule type" value="Genomic_DNA"/>
</dbReference>
<organism evidence="1">
    <name type="scientific">Spodoptera frugiperda</name>
    <name type="common">Fall armyworm</name>
    <dbReference type="NCBI Taxonomy" id="7108"/>
    <lineage>
        <taxon>Eukaryota</taxon>
        <taxon>Metazoa</taxon>
        <taxon>Ecdysozoa</taxon>
        <taxon>Arthropoda</taxon>
        <taxon>Hexapoda</taxon>
        <taxon>Insecta</taxon>
        <taxon>Pterygota</taxon>
        <taxon>Neoptera</taxon>
        <taxon>Endopterygota</taxon>
        <taxon>Lepidoptera</taxon>
        <taxon>Glossata</taxon>
        <taxon>Ditrysia</taxon>
        <taxon>Noctuoidea</taxon>
        <taxon>Noctuidae</taxon>
        <taxon>Amphipyrinae</taxon>
        <taxon>Spodoptera</taxon>
    </lineage>
</organism>
<accession>A0A2H1X171</accession>